<dbReference type="Pfam" id="PF02445">
    <property type="entry name" value="NadA"/>
    <property type="match status" value="1"/>
</dbReference>
<comment type="pathway">
    <text evidence="2">Cofactor biosynthesis; NAD(+) biosynthesis; quinolinate from iminoaspartate: step 1/1.</text>
</comment>
<dbReference type="PANTHER" id="PTHR30573:SF0">
    <property type="entry name" value="QUINOLINATE SYNTHASE, CHLOROPLASTIC"/>
    <property type="match status" value="1"/>
</dbReference>
<sequence length="375" mass="41780">MPLVAASEHDMYEKMKAKLADQYLEAELKVKAELAYAILRLKKEKNALILGHNYMEAALYMSVPDIVGDSLELARQAQKAKESIIVFLGVHFMAETAKILNPTKKVLIPSERAGCSLAESITAEDVMRLKTRYPGAPVVTYINTSARVKAVSDICVTSGNAEHVIAKLPDEVIILIPDEYLAQNVARATGRTVHLDSLDETYRKKPISSTQHAPETLTSSANPAVADEAGTLHNGKKMLIAWPGRCEVHEQFTVEDIVSVRRQFPDAAILAHPECRPEVTEAADFSGSTRKMIEYVQHTTHARYLLLTECAMGDNVAYANPHKEMLRLCSVRCPHMATITLENTYTALKHERFEVDVPEPIRREAEKSLLRMLSF</sequence>
<keyword evidence="7" id="KW-0479">Metal-binding</keyword>
<dbReference type="PANTHER" id="PTHR30573">
    <property type="entry name" value="QUINOLINATE SYNTHETASE A"/>
    <property type="match status" value="1"/>
</dbReference>
<dbReference type="AlphaFoldDB" id="A0A2R6Y0L8"/>
<evidence type="ECO:0000256" key="5">
    <source>
        <dbReference type="ARBA" id="ARBA00022642"/>
    </source>
</evidence>
<comment type="cofactor">
    <cofactor evidence="1">
        <name>[4Fe-4S] cluster</name>
        <dbReference type="ChEBI" id="CHEBI:49883"/>
    </cofactor>
</comment>
<keyword evidence="6" id="KW-0808">Transferase</keyword>
<feature type="region of interest" description="Disordered" evidence="11">
    <location>
        <begin position="205"/>
        <end position="224"/>
    </location>
</feature>
<dbReference type="InterPro" id="IPR036094">
    <property type="entry name" value="NadA_sf"/>
</dbReference>
<proteinExistence type="predicted"/>
<evidence type="ECO:0000256" key="10">
    <source>
        <dbReference type="NCBIfam" id="TIGR00550"/>
    </source>
</evidence>
<evidence type="ECO:0000256" key="9">
    <source>
        <dbReference type="ARBA" id="ARBA00023014"/>
    </source>
</evidence>
<gene>
    <name evidence="12" type="ORF">BSOLF_0568</name>
</gene>
<keyword evidence="4" id="KW-0004">4Fe-4S</keyword>
<evidence type="ECO:0000256" key="1">
    <source>
        <dbReference type="ARBA" id="ARBA00001966"/>
    </source>
</evidence>
<dbReference type="GO" id="GO:0005829">
    <property type="term" value="C:cytosol"/>
    <property type="evidence" value="ECO:0007669"/>
    <property type="project" value="TreeGrafter"/>
</dbReference>
<dbReference type="UniPathway" id="UPA00253">
    <property type="reaction ID" value="UER00327"/>
</dbReference>
<feature type="compositionally biased region" description="Polar residues" evidence="11">
    <location>
        <begin position="207"/>
        <end position="222"/>
    </location>
</feature>
<dbReference type="NCBIfam" id="NF006879">
    <property type="entry name" value="PRK09375.1-4"/>
    <property type="match status" value="1"/>
</dbReference>
<keyword evidence="8" id="KW-0408">Iron</keyword>
<keyword evidence="5" id="KW-0662">Pyridine nucleotide biosynthesis</keyword>
<dbReference type="Gene3D" id="3.40.50.10800">
    <property type="entry name" value="NadA-like"/>
    <property type="match status" value="5"/>
</dbReference>
<dbReference type="GO" id="GO:0046872">
    <property type="term" value="F:metal ion binding"/>
    <property type="evidence" value="ECO:0007669"/>
    <property type="project" value="UniProtKB-KW"/>
</dbReference>
<evidence type="ECO:0000256" key="11">
    <source>
        <dbReference type="SAM" id="MobiDB-lite"/>
    </source>
</evidence>
<reference evidence="13" key="1">
    <citation type="journal article" date="2018" name="Sci. Rep.">
        <title>Lignite coal burning seam in the remote Altai Mountains harbors a hydrogen-driven thermophilic microbial community.</title>
        <authorList>
            <person name="Kadnikov V.V."/>
            <person name="Mardanov A.V."/>
            <person name="Ivasenko D.A."/>
            <person name="Antsiferov D.V."/>
            <person name="Beletsky A.V."/>
            <person name="Karnachuk O.V."/>
            <person name="Ravin N.V."/>
        </authorList>
    </citation>
    <scope>NUCLEOTIDE SEQUENCE [LARGE SCALE GENOMIC DNA]</scope>
</reference>
<protein>
    <recommendedName>
        <fullName evidence="3 10">Quinolinate synthase</fullName>
        <ecNumber evidence="3 10">2.5.1.72</ecNumber>
    </recommendedName>
</protein>
<evidence type="ECO:0000256" key="6">
    <source>
        <dbReference type="ARBA" id="ARBA00022679"/>
    </source>
</evidence>
<accession>A0A2R6Y0L8</accession>
<evidence type="ECO:0000313" key="13">
    <source>
        <dbReference type="Proteomes" id="UP000244338"/>
    </source>
</evidence>
<dbReference type="EMBL" id="PEBX01000038">
    <property type="protein sequence ID" value="PTQ56228.1"/>
    <property type="molecule type" value="Genomic_DNA"/>
</dbReference>
<dbReference type="EC" id="2.5.1.72" evidence="3 10"/>
<comment type="caution">
    <text evidence="12">The sequence shown here is derived from an EMBL/GenBank/DDBJ whole genome shotgun (WGS) entry which is preliminary data.</text>
</comment>
<dbReference type="GO" id="GO:0034628">
    <property type="term" value="P:'de novo' NAD+ biosynthetic process from L-aspartate"/>
    <property type="evidence" value="ECO:0007669"/>
    <property type="project" value="TreeGrafter"/>
</dbReference>
<dbReference type="SUPFAM" id="SSF142754">
    <property type="entry name" value="NadA-like"/>
    <property type="match status" value="1"/>
</dbReference>
<evidence type="ECO:0000256" key="2">
    <source>
        <dbReference type="ARBA" id="ARBA00005065"/>
    </source>
</evidence>
<evidence type="ECO:0000313" key="12">
    <source>
        <dbReference type="EMBL" id="PTQ56228.1"/>
    </source>
</evidence>
<dbReference type="NCBIfam" id="TIGR00550">
    <property type="entry name" value="nadA"/>
    <property type="match status" value="1"/>
</dbReference>
<evidence type="ECO:0000256" key="8">
    <source>
        <dbReference type="ARBA" id="ARBA00023004"/>
    </source>
</evidence>
<dbReference type="GO" id="GO:0051539">
    <property type="term" value="F:4 iron, 4 sulfur cluster binding"/>
    <property type="evidence" value="ECO:0007669"/>
    <property type="project" value="UniProtKB-KW"/>
</dbReference>
<name>A0A2R6Y0L8_9BACL</name>
<evidence type="ECO:0000256" key="7">
    <source>
        <dbReference type="ARBA" id="ARBA00022723"/>
    </source>
</evidence>
<organism evidence="12 13">
    <name type="scientific">Candidatus Carbonibacillus altaicus</name>
    <dbReference type="NCBI Taxonomy" id="2163959"/>
    <lineage>
        <taxon>Bacteria</taxon>
        <taxon>Bacillati</taxon>
        <taxon>Bacillota</taxon>
        <taxon>Bacilli</taxon>
        <taxon>Bacillales</taxon>
        <taxon>Candidatus Carbonibacillus</taxon>
    </lineage>
</organism>
<dbReference type="InterPro" id="IPR003473">
    <property type="entry name" value="NadA"/>
</dbReference>
<evidence type="ECO:0000256" key="4">
    <source>
        <dbReference type="ARBA" id="ARBA00022485"/>
    </source>
</evidence>
<evidence type="ECO:0000256" key="3">
    <source>
        <dbReference type="ARBA" id="ARBA00012669"/>
    </source>
</evidence>
<dbReference type="Proteomes" id="UP000244338">
    <property type="component" value="Unassembled WGS sequence"/>
</dbReference>
<dbReference type="GO" id="GO:0008987">
    <property type="term" value="F:quinolinate synthetase A activity"/>
    <property type="evidence" value="ECO:0007669"/>
    <property type="project" value="UniProtKB-UniRule"/>
</dbReference>
<keyword evidence="9" id="KW-0411">Iron-sulfur</keyword>